<name>A0A0E2E5X6_TREDN</name>
<evidence type="ECO:0000256" key="5">
    <source>
        <dbReference type="ARBA" id="ARBA00025050"/>
    </source>
</evidence>
<dbReference type="SMR" id="A0A0E2E5X6"/>
<dbReference type="RefSeq" id="WP_002675802.1">
    <property type="nucleotide sequence ID" value="NZ_CM001795.1"/>
</dbReference>
<comment type="similarity">
    <text evidence="2 6">Belongs to the RRF family.</text>
</comment>
<dbReference type="GeneID" id="2739440"/>
<dbReference type="Pfam" id="PF01765">
    <property type="entry name" value="RRF"/>
    <property type="match status" value="1"/>
</dbReference>
<dbReference type="CDD" id="cd00520">
    <property type="entry name" value="RRF"/>
    <property type="match status" value="1"/>
</dbReference>
<dbReference type="NCBIfam" id="TIGR00496">
    <property type="entry name" value="frr"/>
    <property type="match status" value="1"/>
</dbReference>
<keyword evidence="4 6" id="KW-0648">Protein biosynthesis</keyword>
<sequence>MIEEVKKNCEEKMKKTVVALKEEFNMLRTGRASSALFDKIRVNCYGESTPLNQLANISIPEARLVVIQPWDKGLLVEIEKAVLQADLSVNPTNDGKVIRIAIPPLTEDRRKDLAKKAKTIAENSRVSVRNIRRDGIDEAKKLQKDGKISEDQLKTAEDAFQKSTDAYIAEINKVLEAKEKEIMEN</sequence>
<dbReference type="HAMAP" id="MF_00040">
    <property type="entry name" value="RRF"/>
    <property type="match status" value="1"/>
</dbReference>
<dbReference type="InterPro" id="IPR023584">
    <property type="entry name" value="Ribosome_recyc_fac_dom"/>
</dbReference>
<evidence type="ECO:0000256" key="6">
    <source>
        <dbReference type="HAMAP-Rule" id="MF_00040"/>
    </source>
</evidence>
<dbReference type="HOGENOM" id="CLU_073981_2_0_12"/>
<organism evidence="8">
    <name type="scientific">Treponema denticola H-22</name>
    <dbReference type="NCBI Taxonomy" id="999432"/>
    <lineage>
        <taxon>Bacteria</taxon>
        <taxon>Pseudomonadati</taxon>
        <taxon>Spirochaetota</taxon>
        <taxon>Spirochaetia</taxon>
        <taxon>Spirochaetales</taxon>
        <taxon>Treponemataceae</taxon>
        <taxon>Treponema</taxon>
    </lineage>
</organism>
<dbReference type="EMBL" id="AGDV01000009">
    <property type="protein sequence ID" value="EMB34284.1"/>
    <property type="molecule type" value="Genomic_DNA"/>
</dbReference>
<evidence type="ECO:0000256" key="4">
    <source>
        <dbReference type="ARBA" id="ARBA00022917"/>
    </source>
</evidence>
<dbReference type="Gene3D" id="1.10.132.20">
    <property type="entry name" value="Ribosome-recycling factor"/>
    <property type="match status" value="1"/>
</dbReference>
<keyword evidence="3 6" id="KW-0963">Cytoplasm</keyword>
<dbReference type="FunFam" id="3.30.1360.40:FF:000001">
    <property type="entry name" value="Ribosome-recycling factor"/>
    <property type="match status" value="1"/>
</dbReference>
<evidence type="ECO:0000313" key="8">
    <source>
        <dbReference type="EMBL" id="EMB34284.1"/>
    </source>
</evidence>
<evidence type="ECO:0000256" key="2">
    <source>
        <dbReference type="ARBA" id="ARBA00005912"/>
    </source>
</evidence>
<dbReference type="PATRIC" id="fig|999432.5.peg.1074"/>
<dbReference type="PANTHER" id="PTHR20982">
    <property type="entry name" value="RIBOSOME RECYCLING FACTOR"/>
    <property type="match status" value="1"/>
</dbReference>
<dbReference type="Gene3D" id="3.30.1360.40">
    <property type="match status" value="1"/>
</dbReference>
<dbReference type="PANTHER" id="PTHR20982:SF3">
    <property type="entry name" value="MITOCHONDRIAL RIBOSOME RECYCLING FACTOR PSEUDO 1"/>
    <property type="match status" value="1"/>
</dbReference>
<evidence type="ECO:0000256" key="1">
    <source>
        <dbReference type="ARBA" id="ARBA00004496"/>
    </source>
</evidence>
<dbReference type="GO" id="GO:0006415">
    <property type="term" value="P:translational termination"/>
    <property type="evidence" value="ECO:0007669"/>
    <property type="project" value="UniProtKB-UniRule"/>
</dbReference>
<dbReference type="GO" id="GO:0005737">
    <property type="term" value="C:cytoplasm"/>
    <property type="evidence" value="ECO:0007669"/>
    <property type="project" value="UniProtKB-SubCell"/>
</dbReference>
<dbReference type="GO" id="GO:0043023">
    <property type="term" value="F:ribosomal large subunit binding"/>
    <property type="evidence" value="ECO:0007669"/>
    <property type="project" value="TreeGrafter"/>
</dbReference>
<dbReference type="SUPFAM" id="SSF55194">
    <property type="entry name" value="Ribosome recycling factor, RRF"/>
    <property type="match status" value="1"/>
</dbReference>
<evidence type="ECO:0000259" key="7">
    <source>
        <dbReference type="Pfam" id="PF01765"/>
    </source>
</evidence>
<protein>
    <recommendedName>
        <fullName evidence="6">Ribosome-recycling factor</fullName>
        <shortName evidence="6">RRF</shortName>
    </recommendedName>
    <alternativeName>
        <fullName evidence="6">Ribosome-releasing factor</fullName>
    </alternativeName>
</protein>
<comment type="caution">
    <text evidence="8">The sequence shown here is derived from an EMBL/GenBank/DDBJ whole genome shotgun (WGS) entry which is preliminary data.</text>
</comment>
<reference evidence="8" key="1">
    <citation type="submission" date="2012-01" db="EMBL/GenBank/DDBJ databases">
        <title>The Genome Sequence of Treponema denticola H-22.</title>
        <authorList>
            <consortium name="The Broad Institute Genome Sequencing Platform"/>
            <person name="Earl A."/>
            <person name="Ward D."/>
            <person name="Feldgarden M."/>
            <person name="Gevers D."/>
            <person name="Blanton J.M."/>
            <person name="Fenno C.J."/>
            <person name="Baranova O.V."/>
            <person name="Mathney J."/>
            <person name="Dewhirst F.E."/>
            <person name="Izard J."/>
            <person name="Young S.K."/>
            <person name="Zeng Q."/>
            <person name="Gargeya S."/>
            <person name="Fitzgerald M."/>
            <person name="Haas B."/>
            <person name="Abouelleil A."/>
            <person name="Alvarado L."/>
            <person name="Arachchi H.M."/>
            <person name="Berlin A."/>
            <person name="Chapman S.B."/>
            <person name="Gearin G."/>
            <person name="Goldberg J."/>
            <person name="Griggs A."/>
            <person name="Gujja S."/>
            <person name="Hansen M."/>
            <person name="Heiman D."/>
            <person name="Howarth C."/>
            <person name="Larimer J."/>
            <person name="Lui A."/>
            <person name="MacDonald P.J.P."/>
            <person name="McCowen C."/>
            <person name="Montmayeur A."/>
            <person name="Murphy C."/>
            <person name="Neiman D."/>
            <person name="Pearson M."/>
            <person name="Priest M."/>
            <person name="Roberts A."/>
            <person name="Saif S."/>
            <person name="Shea T."/>
            <person name="Sisk P."/>
            <person name="Stolte C."/>
            <person name="Sykes S."/>
            <person name="Wortman J."/>
            <person name="Nusbaum C."/>
            <person name="Birren B."/>
        </authorList>
    </citation>
    <scope>NUCLEOTIDE SEQUENCE [LARGE SCALE GENOMIC DNA]</scope>
    <source>
        <strain evidence="8">H-22</strain>
    </source>
</reference>
<dbReference type="AlphaFoldDB" id="A0A0E2E5X6"/>
<gene>
    <name evidence="6" type="primary">frr</name>
    <name evidence="8" type="ORF">HMPREF9726_01033</name>
</gene>
<comment type="subcellular location">
    <subcellularLocation>
        <location evidence="1 6">Cytoplasm</location>
    </subcellularLocation>
</comment>
<proteinExistence type="inferred from homology"/>
<comment type="function">
    <text evidence="5 6">Responsible for the release of ribosomes from messenger RNA at the termination of protein biosynthesis. May increase the efficiency of translation by recycling ribosomes from one round of translation to another.</text>
</comment>
<evidence type="ECO:0000256" key="3">
    <source>
        <dbReference type="ARBA" id="ARBA00022490"/>
    </source>
</evidence>
<accession>A0A0E2E5X6</accession>
<feature type="domain" description="Ribosome recycling factor" evidence="7">
    <location>
        <begin position="20"/>
        <end position="183"/>
    </location>
</feature>
<dbReference type="InterPro" id="IPR036191">
    <property type="entry name" value="RRF_sf"/>
</dbReference>
<dbReference type="Proteomes" id="UP000011705">
    <property type="component" value="Chromosome"/>
</dbReference>
<dbReference type="InterPro" id="IPR002661">
    <property type="entry name" value="Ribosome_recyc_fac"/>
</dbReference>
<dbReference type="FunFam" id="1.10.132.20:FF:000001">
    <property type="entry name" value="Ribosome-recycling factor"/>
    <property type="match status" value="1"/>
</dbReference>